<keyword evidence="3 4" id="KW-0269">Exonuclease</keyword>
<evidence type="ECO:0000256" key="4">
    <source>
        <dbReference type="RuleBase" id="RU363069"/>
    </source>
</evidence>
<dbReference type="InterPro" id="IPR004843">
    <property type="entry name" value="Calcineurin-like_PHP"/>
</dbReference>
<name>A0ABV9K4T8_9PORP</name>
<feature type="domain" description="Calcineurin-like phosphoesterase" evidence="5">
    <location>
        <begin position="1"/>
        <end position="221"/>
    </location>
</feature>
<evidence type="ECO:0000256" key="2">
    <source>
        <dbReference type="ARBA" id="ARBA00022801"/>
    </source>
</evidence>
<dbReference type="RefSeq" id="WP_380076873.1">
    <property type="nucleotide sequence ID" value="NZ_JBHSGO010000004.1"/>
</dbReference>
<keyword evidence="4" id="KW-0235">DNA replication</keyword>
<keyword evidence="7" id="KW-1185">Reference proteome</keyword>
<dbReference type="Pfam" id="PF00149">
    <property type="entry name" value="Metallophos"/>
    <property type="match status" value="1"/>
</dbReference>
<accession>A0ABV9K4T8</accession>
<dbReference type="CDD" id="cd00840">
    <property type="entry name" value="MPP_Mre11_N"/>
    <property type="match status" value="1"/>
</dbReference>
<dbReference type="Gene3D" id="3.60.21.10">
    <property type="match status" value="1"/>
</dbReference>
<dbReference type="EMBL" id="JBHSGO010000004">
    <property type="protein sequence ID" value="MFC4665074.1"/>
    <property type="molecule type" value="Genomic_DNA"/>
</dbReference>
<evidence type="ECO:0000256" key="3">
    <source>
        <dbReference type="ARBA" id="ARBA00022839"/>
    </source>
</evidence>
<organism evidence="6 7">
    <name type="scientific">Falsiporphyromonas endometrii</name>
    <dbReference type="NCBI Taxonomy" id="1387297"/>
    <lineage>
        <taxon>Bacteria</taxon>
        <taxon>Pseudomonadati</taxon>
        <taxon>Bacteroidota</taxon>
        <taxon>Bacteroidia</taxon>
        <taxon>Bacteroidales</taxon>
        <taxon>Porphyromonadaceae</taxon>
        <taxon>Falsiporphyromonas</taxon>
    </lineage>
</organism>
<reference evidence="7" key="1">
    <citation type="journal article" date="2019" name="Int. J. Syst. Evol. Microbiol.">
        <title>The Global Catalogue of Microorganisms (GCM) 10K type strain sequencing project: providing services to taxonomists for standard genome sequencing and annotation.</title>
        <authorList>
            <consortium name="The Broad Institute Genomics Platform"/>
            <consortium name="The Broad Institute Genome Sequencing Center for Infectious Disease"/>
            <person name="Wu L."/>
            <person name="Ma J."/>
        </authorList>
    </citation>
    <scope>NUCLEOTIDE SEQUENCE [LARGE SCALE GENOMIC DNA]</scope>
    <source>
        <strain evidence="7">CGMCC 4.7357</strain>
    </source>
</reference>
<gene>
    <name evidence="4" type="primary">sbcD</name>
    <name evidence="6" type="ORF">ACFO3G_00285</name>
</gene>
<evidence type="ECO:0000256" key="1">
    <source>
        <dbReference type="ARBA" id="ARBA00022722"/>
    </source>
</evidence>
<proteinExistence type="inferred from homology"/>
<dbReference type="InterPro" id="IPR029052">
    <property type="entry name" value="Metallo-depent_PP-like"/>
</dbReference>
<comment type="function">
    <text evidence="4">SbcCD cleaves DNA hairpin structures. These structures can inhibit DNA replication and are intermediates in certain DNA recombination reactions. The complex acts as a 3'-&gt;5' double strand exonuclease that can open hairpins. It also has a 5' single-strand endonuclease activity.</text>
</comment>
<keyword evidence="2 4" id="KW-0378">Hydrolase</keyword>
<dbReference type="InterPro" id="IPR004593">
    <property type="entry name" value="SbcD"/>
</dbReference>
<dbReference type="PANTHER" id="PTHR30337:SF0">
    <property type="entry name" value="NUCLEASE SBCCD SUBUNIT D"/>
    <property type="match status" value="1"/>
</dbReference>
<evidence type="ECO:0000259" key="5">
    <source>
        <dbReference type="Pfam" id="PF00149"/>
    </source>
</evidence>
<keyword evidence="4" id="KW-0255">Endonuclease</keyword>
<comment type="caution">
    <text evidence="6">The sequence shown here is derived from an EMBL/GenBank/DDBJ whole genome shotgun (WGS) entry which is preliminary data.</text>
</comment>
<comment type="similarity">
    <text evidence="4">Belongs to the SbcD family.</text>
</comment>
<dbReference type="NCBIfam" id="TIGR00619">
    <property type="entry name" value="sbcd"/>
    <property type="match status" value="1"/>
</dbReference>
<sequence>MKIIHTADWHLGQSFKGEKRLQEQSLFLDWLLNIIETEEIDALLIAGDVFDITNPPTESIKMFYDFVKKVSSKATQCRIYLISGNHDSTSRLDAPKELLLTHNCYSIAYPDLENISSELFPLYEKGNNKPVAYLLALPYSGYGRFFQSIDYSEEMSKKLTELSKEAKKMHPELPLIGMAHLFAGKGTFNKDDDSLRNVGTLDQVKIGDCSFDYLALGHLHRQQSIESNFPARYSGSPITLSFAETGYRHGVDLITIENGEVKYQRQIEYNSPVKLVRIPEKGEVDAKKVIDQIKEISNQEDNELAPLVEIHINEVEKISSVLNDLRKAAKENNIRLTGIYSDFAQKFNQEFESERLNSTEELQGIACGSGIKLPEPQMMAEEYYQKLYSKEMPTDMRQALNDIIEEAKAL</sequence>
<dbReference type="Proteomes" id="UP001596020">
    <property type="component" value="Unassembled WGS sequence"/>
</dbReference>
<comment type="subunit">
    <text evidence="4">Heterodimer of SbcC and SbcD.</text>
</comment>
<dbReference type="InterPro" id="IPR050535">
    <property type="entry name" value="DNA_Repair-Maintenance_Comp"/>
</dbReference>
<keyword evidence="1 4" id="KW-0540">Nuclease</keyword>
<dbReference type="GO" id="GO:0004527">
    <property type="term" value="F:exonuclease activity"/>
    <property type="evidence" value="ECO:0007669"/>
    <property type="project" value="UniProtKB-KW"/>
</dbReference>
<dbReference type="SUPFAM" id="SSF56300">
    <property type="entry name" value="Metallo-dependent phosphatases"/>
    <property type="match status" value="1"/>
</dbReference>
<keyword evidence="4" id="KW-0233">DNA recombination</keyword>
<evidence type="ECO:0000313" key="7">
    <source>
        <dbReference type="Proteomes" id="UP001596020"/>
    </source>
</evidence>
<dbReference type="PANTHER" id="PTHR30337">
    <property type="entry name" value="COMPONENT OF ATP-DEPENDENT DSDNA EXONUCLEASE"/>
    <property type="match status" value="1"/>
</dbReference>
<dbReference type="InterPro" id="IPR041796">
    <property type="entry name" value="Mre11_N"/>
</dbReference>
<protein>
    <recommendedName>
        <fullName evidence="4">Nuclease SbcCD subunit D</fullName>
    </recommendedName>
</protein>
<evidence type="ECO:0000313" key="6">
    <source>
        <dbReference type="EMBL" id="MFC4665074.1"/>
    </source>
</evidence>